<sequence length="79" mass="8723">MPTDNDREQLTVGARAMPSTAHPANATEIDERVNPGRSDRRCPDLFIYSRSHYPPPNLAEMTERAACGPLPICVPTCSR</sequence>
<evidence type="ECO:0000313" key="3">
    <source>
        <dbReference type="Proteomes" id="UP000837857"/>
    </source>
</evidence>
<protein>
    <submittedName>
        <fullName evidence="2">Uncharacterized protein</fullName>
    </submittedName>
</protein>
<proteinExistence type="predicted"/>
<evidence type="ECO:0000256" key="1">
    <source>
        <dbReference type="SAM" id="MobiDB-lite"/>
    </source>
</evidence>
<feature type="non-terminal residue" evidence="2">
    <location>
        <position position="79"/>
    </location>
</feature>
<organism evidence="2 3">
    <name type="scientific">Iphiclides podalirius</name>
    <name type="common">scarce swallowtail</name>
    <dbReference type="NCBI Taxonomy" id="110791"/>
    <lineage>
        <taxon>Eukaryota</taxon>
        <taxon>Metazoa</taxon>
        <taxon>Ecdysozoa</taxon>
        <taxon>Arthropoda</taxon>
        <taxon>Hexapoda</taxon>
        <taxon>Insecta</taxon>
        <taxon>Pterygota</taxon>
        <taxon>Neoptera</taxon>
        <taxon>Endopterygota</taxon>
        <taxon>Lepidoptera</taxon>
        <taxon>Glossata</taxon>
        <taxon>Ditrysia</taxon>
        <taxon>Papilionoidea</taxon>
        <taxon>Papilionidae</taxon>
        <taxon>Papilioninae</taxon>
        <taxon>Iphiclides</taxon>
    </lineage>
</organism>
<dbReference type="Proteomes" id="UP000837857">
    <property type="component" value="Chromosome 17"/>
</dbReference>
<feature type="region of interest" description="Disordered" evidence="1">
    <location>
        <begin position="1"/>
        <end position="37"/>
    </location>
</feature>
<accession>A0ABN8I5I7</accession>
<dbReference type="EMBL" id="OW152829">
    <property type="protein sequence ID" value="CAH2047535.1"/>
    <property type="molecule type" value="Genomic_DNA"/>
</dbReference>
<reference evidence="2" key="1">
    <citation type="submission" date="2022-03" db="EMBL/GenBank/DDBJ databases">
        <authorList>
            <person name="Martin H S."/>
        </authorList>
    </citation>
    <scope>NUCLEOTIDE SEQUENCE</scope>
</reference>
<name>A0ABN8I5I7_9NEOP</name>
<evidence type="ECO:0000313" key="2">
    <source>
        <dbReference type="EMBL" id="CAH2047535.1"/>
    </source>
</evidence>
<keyword evidence="3" id="KW-1185">Reference proteome</keyword>
<gene>
    <name evidence="2" type="ORF">IPOD504_LOCUS5821</name>
</gene>